<evidence type="ECO:0000256" key="1">
    <source>
        <dbReference type="SAM" id="SignalP"/>
    </source>
</evidence>
<evidence type="ECO:0000313" key="2">
    <source>
        <dbReference type="EMBL" id="GBM46164.1"/>
    </source>
</evidence>
<reference evidence="2 3" key="1">
    <citation type="journal article" date="2019" name="Sci. Rep.">
        <title>Orb-weaving spider Araneus ventricosus genome elucidates the spidroin gene catalogue.</title>
        <authorList>
            <person name="Kono N."/>
            <person name="Nakamura H."/>
            <person name="Ohtoshi R."/>
            <person name="Moran D.A.P."/>
            <person name="Shinohara A."/>
            <person name="Yoshida Y."/>
            <person name="Fujiwara M."/>
            <person name="Mori M."/>
            <person name="Tomita M."/>
            <person name="Arakawa K."/>
        </authorList>
    </citation>
    <scope>NUCLEOTIDE SEQUENCE [LARGE SCALE GENOMIC DNA]</scope>
</reference>
<name>A0A4Y2G2Q9_ARAVE</name>
<sequence length="139" mass="16076">MHLISFIAMHILMISPFISAESSADYFDSLENLVGDVRESICDDPEKLYSRILSECFFETKLHKYKHAFKECYVGIEVVNGKKLYDWFCSHSEESSELADKCTEEKINQQAGKDAFSELTYDVMNCTLSKLTFDDSRRK</sequence>
<organism evidence="2 3">
    <name type="scientific">Araneus ventricosus</name>
    <name type="common">Orbweaver spider</name>
    <name type="synonym">Epeira ventricosa</name>
    <dbReference type="NCBI Taxonomy" id="182803"/>
    <lineage>
        <taxon>Eukaryota</taxon>
        <taxon>Metazoa</taxon>
        <taxon>Ecdysozoa</taxon>
        <taxon>Arthropoda</taxon>
        <taxon>Chelicerata</taxon>
        <taxon>Arachnida</taxon>
        <taxon>Araneae</taxon>
        <taxon>Araneomorphae</taxon>
        <taxon>Entelegynae</taxon>
        <taxon>Araneoidea</taxon>
        <taxon>Araneidae</taxon>
        <taxon>Araneus</taxon>
    </lineage>
</organism>
<dbReference type="Proteomes" id="UP000499080">
    <property type="component" value="Unassembled WGS sequence"/>
</dbReference>
<keyword evidence="1" id="KW-0732">Signal</keyword>
<evidence type="ECO:0008006" key="4">
    <source>
        <dbReference type="Google" id="ProtNLM"/>
    </source>
</evidence>
<protein>
    <recommendedName>
        <fullName evidence="4">DUF19 domain-containing protein</fullName>
    </recommendedName>
</protein>
<proteinExistence type="predicted"/>
<gene>
    <name evidence="2" type="ORF">AVEN_48686_1</name>
</gene>
<feature type="chain" id="PRO_5021489154" description="DUF19 domain-containing protein" evidence="1">
    <location>
        <begin position="21"/>
        <end position="139"/>
    </location>
</feature>
<feature type="signal peptide" evidence="1">
    <location>
        <begin position="1"/>
        <end position="20"/>
    </location>
</feature>
<comment type="caution">
    <text evidence="2">The sequence shown here is derived from an EMBL/GenBank/DDBJ whole genome shotgun (WGS) entry which is preliminary data.</text>
</comment>
<dbReference type="AlphaFoldDB" id="A0A4Y2G2Q9"/>
<keyword evidence="3" id="KW-1185">Reference proteome</keyword>
<dbReference type="OrthoDB" id="10301323at2759"/>
<evidence type="ECO:0000313" key="3">
    <source>
        <dbReference type="Proteomes" id="UP000499080"/>
    </source>
</evidence>
<dbReference type="EMBL" id="BGPR01001126">
    <property type="protein sequence ID" value="GBM46164.1"/>
    <property type="molecule type" value="Genomic_DNA"/>
</dbReference>
<accession>A0A4Y2G2Q9</accession>